<dbReference type="CDD" id="cd06163">
    <property type="entry name" value="S2P-M50_PDZ_RseP-like"/>
    <property type="match status" value="1"/>
</dbReference>
<dbReference type="InterPro" id="IPR036034">
    <property type="entry name" value="PDZ_sf"/>
</dbReference>
<evidence type="ECO:0000256" key="4">
    <source>
        <dbReference type="ARBA" id="ARBA00022670"/>
    </source>
</evidence>
<sequence length="381" mass="40068">MAYVIGVTLFVAGLCLSLALHEAGHLLTARAFGMRVRRYFVGRGPTVFSFRRGETEYGLKALPIGGFCDIAGMTTLDELTPEERPRAMWRYPAWKRTVVMASGAVTHVLLAMAILYGMAVSTGLPNMNPVAEPVVASTTCPSTCPAADAGVLPGDRITAVGGTATPLWSDVLTAVQAASGPTAVTVLRGGATLILTVDVARVTRDGAEVGMIGATAQAPAAYLTYGPVEAAGATLAFTGDLVGRTVDQLLAFPQRLPAVVAAIGGAERGADTPISMVGASRLGGEAVERGLWEIFLMLLASLNLFMAVFNLLPLLPLDGGHIMVIWFERIRDGLRRLRRLPAAGPIDFTRLYPVTMALVLIGGAVMLLTITADVVNPIRLS</sequence>
<keyword evidence="4" id="KW-0645">Protease</keyword>
<feature type="transmembrane region" description="Helical" evidence="11">
    <location>
        <begin position="294"/>
        <end position="327"/>
    </location>
</feature>
<dbReference type="EMBL" id="JBHSBL010000019">
    <property type="protein sequence ID" value="MFC4068283.1"/>
    <property type="molecule type" value="Genomic_DNA"/>
</dbReference>
<comment type="subcellular location">
    <subcellularLocation>
        <location evidence="2">Membrane</location>
        <topology evidence="2">Multi-pass membrane protein</topology>
    </subcellularLocation>
</comment>
<proteinExistence type="inferred from homology"/>
<evidence type="ECO:0000259" key="12">
    <source>
        <dbReference type="Pfam" id="PF02163"/>
    </source>
</evidence>
<feature type="domain" description="Peptidase M50" evidence="12">
    <location>
        <begin position="10"/>
        <end position="332"/>
    </location>
</feature>
<keyword evidence="8 11" id="KW-1133">Transmembrane helix</keyword>
<accession>A0ABV8IVI7</accession>
<keyword evidence="7" id="KW-0862">Zinc</keyword>
<protein>
    <submittedName>
        <fullName evidence="13">M50 family metallopeptidase</fullName>
    </submittedName>
</protein>
<comment type="cofactor">
    <cofactor evidence="1">
        <name>Zn(2+)</name>
        <dbReference type="ChEBI" id="CHEBI:29105"/>
    </cofactor>
</comment>
<keyword evidence="6" id="KW-0378">Hydrolase</keyword>
<dbReference type="Proteomes" id="UP001595867">
    <property type="component" value="Unassembled WGS sequence"/>
</dbReference>
<evidence type="ECO:0000313" key="14">
    <source>
        <dbReference type="Proteomes" id="UP001595867"/>
    </source>
</evidence>
<keyword evidence="5 11" id="KW-0812">Transmembrane</keyword>
<feature type="transmembrane region" description="Helical" evidence="11">
    <location>
        <begin position="348"/>
        <end position="372"/>
    </location>
</feature>
<evidence type="ECO:0000313" key="13">
    <source>
        <dbReference type="EMBL" id="MFC4068283.1"/>
    </source>
</evidence>
<evidence type="ECO:0000256" key="5">
    <source>
        <dbReference type="ARBA" id="ARBA00022692"/>
    </source>
</evidence>
<dbReference type="Gene3D" id="2.30.42.10">
    <property type="match status" value="1"/>
</dbReference>
<evidence type="ECO:0000256" key="10">
    <source>
        <dbReference type="ARBA" id="ARBA00023136"/>
    </source>
</evidence>
<evidence type="ECO:0000256" key="8">
    <source>
        <dbReference type="ARBA" id="ARBA00022989"/>
    </source>
</evidence>
<dbReference type="RefSeq" id="WP_378069906.1">
    <property type="nucleotide sequence ID" value="NZ_JBHSBL010000019.1"/>
</dbReference>
<evidence type="ECO:0000256" key="3">
    <source>
        <dbReference type="ARBA" id="ARBA00007931"/>
    </source>
</evidence>
<comment type="similarity">
    <text evidence="3">Belongs to the peptidase M50B family.</text>
</comment>
<dbReference type="PANTHER" id="PTHR42837:SF2">
    <property type="entry name" value="MEMBRANE METALLOPROTEASE ARASP2, CHLOROPLASTIC-RELATED"/>
    <property type="match status" value="1"/>
</dbReference>
<evidence type="ECO:0000256" key="6">
    <source>
        <dbReference type="ARBA" id="ARBA00022801"/>
    </source>
</evidence>
<organism evidence="13 14">
    <name type="scientific">Actinoplanes subglobosus</name>
    <dbReference type="NCBI Taxonomy" id="1547892"/>
    <lineage>
        <taxon>Bacteria</taxon>
        <taxon>Bacillati</taxon>
        <taxon>Actinomycetota</taxon>
        <taxon>Actinomycetes</taxon>
        <taxon>Micromonosporales</taxon>
        <taxon>Micromonosporaceae</taxon>
        <taxon>Actinoplanes</taxon>
    </lineage>
</organism>
<dbReference type="PANTHER" id="PTHR42837">
    <property type="entry name" value="REGULATOR OF SIGMA-E PROTEASE RSEP"/>
    <property type="match status" value="1"/>
</dbReference>
<dbReference type="SUPFAM" id="SSF50156">
    <property type="entry name" value="PDZ domain-like"/>
    <property type="match status" value="1"/>
</dbReference>
<dbReference type="InterPro" id="IPR008915">
    <property type="entry name" value="Peptidase_M50"/>
</dbReference>
<gene>
    <name evidence="13" type="ORF">ACFO0C_25430</name>
</gene>
<feature type="transmembrane region" description="Helical" evidence="11">
    <location>
        <begin position="97"/>
        <end position="119"/>
    </location>
</feature>
<evidence type="ECO:0000256" key="2">
    <source>
        <dbReference type="ARBA" id="ARBA00004141"/>
    </source>
</evidence>
<keyword evidence="10 11" id="KW-0472">Membrane</keyword>
<evidence type="ECO:0000256" key="9">
    <source>
        <dbReference type="ARBA" id="ARBA00023049"/>
    </source>
</evidence>
<keyword evidence="9" id="KW-0482">Metalloprotease</keyword>
<dbReference type="Pfam" id="PF02163">
    <property type="entry name" value="Peptidase_M50"/>
    <property type="match status" value="1"/>
</dbReference>
<comment type="caution">
    <text evidence="13">The sequence shown here is derived from an EMBL/GenBank/DDBJ whole genome shotgun (WGS) entry which is preliminary data.</text>
</comment>
<evidence type="ECO:0000256" key="7">
    <source>
        <dbReference type="ARBA" id="ARBA00022833"/>
    </source>
</evidence>
<reference evidence="14" key="1">
    <citation type="journal article" date="2019" name="Int. J. Syst. Evol. Microbiol.">
        <title>The Global Catalogue of Microorganisms (GCM) 10K type strain sequencing project: providing services to taxonomists for standard genome sequencing and annotation.</title>
        <authorList>
            <consortium name="The Broad Institute Genomics Platform"/>
            <consortium name="The Broad Institute Genome Sequencing Center for Infectious Disease"/>
            <person name="Wu L."/>
            <person name="Ma J."/>
        </authorList>
    </citation>
    <scope>NUCLEOTIDE SEQUENCE [LARGE SCALE GENOMIC DNA]</scope>
    <source>
        <strain evidence="14">TBRC 5832</strain>
    </source>
</reference>
<evidence type="ECO:0000256" key="11">
    <source>
        <dbReference type="SAM" id="Phobius"/>
    </source>
</evidence>
<evidence type="ECO:0000256" key="1">
    <source>
        <dbReference type="ARBA" id="ARBA00001947"/>
    </source>
</evidence>
<dbReference type="InterPro" id="IPR004387">
    <property type="entry name" value="Pept_M50_Zn"/>
</dbReference>
<name>A0ABV8IVI7_9ACTN</name>
<keyword evidence="14" id="KW-1185">Reference proteome</keyword>